<name>A0A6J4I262_9ACTN</name>
<evidence type="ECO:0000313" key="2">
    <source>
        <dbReference type="EMBL" id="CAA9238359.1"/>
    </source>
</evidence>
<feature type="transmembrane region" description="Helical" evidence="1">
    <location>
        <begin position="91"/>
        <end position="114"/>
    </location>
</feature>
<keyword evidence="1" id="KW-0812">Transmembrane</keyword>
<accession>A0A6J4I262</accession>
<organism evidence="2">
    <name type="scientific">uncultured Acidimicrobiales bacterium</name>
    <dbReference type="NCBI Taxonomy" id="310071"/>
    <lineage>
        <taxon>Bacteria</taxon>
        <taxon>Bacillati</taxon>
        <taxon>Actinomycetota</taxon>
        <taxon>Acidimicrobiia</taxon>
        <taxon>Acidimicrobiales</taxon>
        <taxon>environmental samples</taxon>
    </lineage>
</organism>
<dbReference type="AlphaFoldDB" id="A0A6J4I262"/>
<sequence length="294" mass="29941">MDPRLHRFVPWALRGTWVVLALAAGPAFAAALDPRSSHVRTAASAGLWAVWAATLLAMLVPAPVTLTAVRIVAPAAPVAAGWAAVTGRPSAPSAAAALACTLAAAAVSLSPTVGRAFVNAPAYPNERRHLLRLPAALLLGLVPLAWAVVVAVPPAVVLLAAADRGAWAAAALVFGAPAAVSAARSLHSLSKRWLVLVPAGLVLKDAMAVVDPVLFRRQLVLALRPAPAGSDSLDLTLGAPGLALELLLTEKVPMALVRAKERRGEAGASARLLVTPTRPGAVLADAAQRSLPVG</sequence>
<keyword evidence="1" id="KW-0472">Membrane</keyword>
<evidence type="ECO:0000256" key="1">
    <source>
        <dbReference type="SAM" id="Phobius"/>
    </source>
</evidence>
<keyword evidence="1" id="KW-1133">Transmembrane helix</keyword>
<gene>
    <name evidence="2" type="ORF">AVDCRST_MAG76-1626</name>
</gene>
<feature type="transmembrane region" description="Helical" evidence="1">
    <location>
        <begin position="135"/>
        <end position="160"/>
    </location>
</feature>
<proteinExistence type="predicted"/>
<dbReference type="EMBL" id="CADCSZ010000098">
    <property type="protein sequence ID" value="CAA9238359.1"/>
    <property type="molecule type" value="Genomic_DNA"/>
</dbReference>
<protein>
    <submittedName>
        <fullName evidence="2">Uncharacterized protein</fullName>
    </submittedName>
</protein>
<feature type="transmembrane region" description="Helical" evidence="1">
    <location>
        <begin position="166"/>
        <end position="183"/>
    </location>
</feature>
<feature type="transmembrane region" description="Helical" evidence="1">
    <location>
        <begin position="39"/>
        <end position="60"/>
    </location>
</feature>
<reference evidence="2" key="1">
    <citation type="submission" date="2020-02" db="EMBL/GenBank/DDBJ databases">
        <authorList>
            <person name="Meier V. D."/>
        </authorList>
    </citation>
    <scope>NUCLEOTIDE SEQUENCE</scope>
    <source>
        <strain evidence="2">AVDCRST_MAG76</strain>
    </source>
</reference>